<evidence type="ECO:0000313" key="2">
    <source>
        <dbReference type="Proteomes" id="UP000184097"/>
    </source>
</evidence>
<reference evidence="1 2" key="1">
    <citation type="submission" date="2016-12" db="EMBL/GenBank/DDBJ databases">
        <authorList>
            <person name="Song W.-J."/>
            <person name="Kurnit D.M."/>
        </authorList>
    </citation>
    <scope>NUCLEOTIDE SEQUENCE [LARGE SCALE GENOMIC DNA]</scope>
    <source>
        <strain evidence="1 2">DSM 14810</strain>
    </source>
</reference>
<sequence length="52" mass="5669">MANKKNGTPPIKDLNPIVISIGTFKPSLQTLSSVDCGIDLSSYAYEGLKKWK</sequence>
<name>A0A1M7SEA7_9FIRM</name>
<dbReference type="Proteomes" id="UP000184097">
    <property type="component" value="Unassembled WGS sequence"/>
</dbReference>
<organism evidence="1 2">
    <name type="scientific">Butyrivibrio hungatei DSM 14810</name>
    <dbReference type="NCBI Taxonomy" id="1121132"/>
    <lineage>
        <taxon>Bacteria</taxon>
        <taxon>Bacillati</taxon>
        <taxon>Bacillota</taxon>
        <taxon>Clostridia</taxon>
        <taxon>Lachnospirales</taxon>
        <taxon>Lachnospiraceae</taxon>
        <taxon>Butyrivibrio</taxon>
    </lineage>
</organism>
<dbReference type="EMBL" id="FRDH01000006">
    <property type="protein sequence ID" value="SHN56810.1"/>
    <property type="molecule type" value="Genomic_DNA"/>
</dbReference>
<evidence type="ECO:0000313" key="1">
    <source>
        <dbReference type="EMBL" id="SHN56810.1"/>
    </source>
</evidence>
<gene>
    <name evidence="1" type="ORF">SAMN02745247_01584</name>
</gene>
<accession>A0A1M7SEA7</accession>
<protein>
    <submittedName>
        <fullName evidence="1">Uncharacterized protein</fullName>
    </submittedName>
</protein>
<dbReference type="RefSeq" id="WP_161487283.1">
    <property type="nucleotide sequence ID" value="NZ_FRDH01000006.1"/>
</dbReference>
<dbReference type="AlphaFoldDB" id="A0A1M7SEA7"/>
<proteinExistence type="predicted"/>